<reference evidence="21 22" key="1">
    <citation type="journal article" date="2013" name="Appl. Environ. Microbiol.">
        <title>The Carbohydrate Metabolism Signature of Lactococcus lactis Strain A12 Reveals Its Sourdough Ecosystem Origin.</title>
        <authorList>
            <person name="Passerini D."/>
            <person name="Coddeville M."/>
            <person name="Le Bourgeois P."/>
            <person name="Loubiere P."/>
            <person name="Ritzenthaler P."/>
            <person name="Fontagne-Faucher C."/>
            <person name="Daveran-Mingot M.L."/>
            <person name="Cocaign-Bousquet M."/>
        </authorList>
    </citation>
    <scope>NUCLEOTIDE SEQUENCE [LARGE SCALE GENOMIC DNA]</scope>
    <source>
        <strain evidence="21 22">A12</strain>
    </source>
</reference>
<evidence type="ECO:0000256" key="1">
    <source>
        <dbReference type="ARBA" id="ARBA00004651"/>
    </source>
</evidence>
<keyword evidence="9 17" id="KW-1133">Transmembrane helix</keyword>
<feature type="transmembrane region" description="Helical" evidence="17">
    <location>
        <begin position="323"/>
        <end position="343"/>
    </location>
</feature>
<feature type="transmembrane region" description="Helical" evidence="17">
    <location>
        <begin position="271"/>
        <end position="291"/>
    </location>
</feature>
<dbReference type="PANTHER" id="PTHR30175">
    <property type="entry name" value="PHOSPHOTRANSFERASE SYSTEM TRANSPORT PROTEIN"/>
    <property type="match status" value="1"/>
</dbReference>
<feature type="transmembrane region" description="Helical" evidence="17">
    <location>
        <begin position="424"/>
        <end position="449"/>
    </location>
</feature>
<evidence type="ECO:0000256" key="8">
    <source>
        <dbReference type="ARBA" id="ARBA00022777"/>
    </source>
</evidence>
<comment type="subcellular location">
    <subcellularLocation>
        <location evidence="1">Cell membrane</location>
        <topology evidence="1">Multi-pass membrane protein</topology>
    </subcellularLocation>
</comment>
<dbReference type="GO" id="GO:0008982">
    <property type="term" value="F:protein-N(PI)-phosphohistidine-sugar phosphotransferase activity"/>
    <property type="evidence" value="ECO:0007669"/>
    <property type="project" value="InterPro"/>
</dbReference>
<dbReference type="Proteomes" id="UP000015361">
    <property type="component" value="Unassembled WGS sequence"/>
</dbReference>
<keyword evidence="2" id="KW-0813">Transport</keyword>
<dbReference type="InterPro" id="IPR036878">
    <property type="entry name" value="Glu_permease_IIB"/>
</dbReference>
<evidence type="ECO:0000313" key="22">
    <source>
        <dbReference type="Proteomes" id="UP000015361"/>
    </source>
</evidence>
<dbReference type="GO" id="GO:0005886">
    <property type="term" value="C:plasma membrane"/>
    <property type="evidence" value="ECO:0007669"/>
    <property type="project" value="UniProtKB-SubCell"/>
</dbReference>
<dbReference type="PROSITE" id="PS00371">
    <property type="entry name" value="PTS_EIIA_TYPE_1_HIS"/>
    <property type="match status" value="1"/>
</dbReference>
<evidence type="ECO:0000259" key="19">
    <source>
        <dbReference type="PROSITE" id="PS51098"/>
    </source>
</evidence>
<proteinExistence type="predicted"/>
<dbReference type="InterPro" id="IPR011055">
    <property type="entry name" value="Dup_hybrid_motif"/>
</dbReference>
<protein>
    <recommendedName>
        <fullName evidence="14">PTS system sucrose-specific EIIBCA component</fullName>
        <ecNumber evidence="11">2.7.1.211</ecNumber>
    </recommendedName>
    <alternativeName>
        <fullName evidence="15">EIIBCA-Scr</fullName>
    </alternativeName>
</protein>
<evidence type="ECO:0000256" key="10">
    <source>
        <dbReference type="ARBA" id="ARBA00023136"/>
    </source>
</evidence>
<dbReference type="EMBL" id="CBLU010000005">
    <property type="protein sequence ID" value="CDG03771.1"/>
    <property type="molecule type" value="Genomic_DNA"/>
</dbReference>
<evidence type="ECO:0000256" key="4">
    <source>
        <dbReference type="ARBA" id="ARBA00022597"/>
    </source>
</evidence>
<dbReference type="NCBIfam" id="TIGR01995">
    <property type="entry name" value="PTS-II-ABC-beta"/>
    <property type="match status" value="1"/>
</dbReference>
<dbReference type="SUPFAM" id="SSF51261">
    <property type="entry name" value="Duplicated hybrid motif"/>
    <property type="match status" value="1"/>
</dbReference>
<evidence type="ECO:0000256" key="13">
    <source>
        <dbReference type="ARBA" id="ARBA00048931"/>
    </source>
</evidence>
<evidence type="ECO:0000313" key="21">
    <source>
        <dbReference type="EMBL" id="CDG03771.1"/>
    </source>
</evidence>
<evidence type="ECO:0000256" key="2">
    <source>
        <dbReference type="ARBA" id="ARBA00022448"/>
    </source>
</evidence>
<evidence type="ECO:0000256" key="15">
    <source>
        <dbReference type="ARBA" id="ARBA00081008"/>
    </source>
</evidence>
<evidence type="ECO:0000256" key="5">
    <source>
        <dbReference type="ARBA" id="ARBA00022679"/>
    </source>
</evidence>
<dbReference type="GO" id="GO:0009401">
    <property type="term" value="P:phosphoenolpyruvate-dependent sugar phosphotransferase system"/>
    <property type="evidence" value="ECO:0007669"/>
    <property type="project" value="UniProtKB-KW"/>
</dbReference>
<dbReference type="GO" id="GO:0016301">
    <property type="term" value="F:kinase activity"/>
    <property type="evidence" value="ECO:0007669"/>
    <property type="project" value="UniProtKB-KW"/>
</dbReference>
<feature type="domain" description="PTS EIIA type-1" evidence="18">
    <location>
        <begin position="489"/>
        <end position="593"/>
    </location>
</feature>
<dbReference type="CDD" id="cd00212">
    <property type="entry name" value="PTS_IIB_glc"/>
    <property type="match status" value="1"/>
</dbReference>
<evidence type="ECO:0000256" key="9">
    <source>
        <dbReference type="ARBA" id="ARBA00022989"/>
    </source>
</evidence>
<dbReference type="GO" id="GO:0090589">
    <property type="term" value="F:protein-phosphocysteine-trehalose phosphotransferase system transporter activity"/>
    <property type="evidence" value="ECO:0007669"/>
    <property type="project" value="TreeGrafter"/>
</dbReference>
<dbReference type="InterPro" id="IPR003352">
    <property type="entry name" value="PTS_EIIC"/>
</dbReference>
<dbReference type="Pfam" id="PF02378">
    <property type="entry name" value="PTS_EIIC"/>
    <property type="match status" value="1"/>
</dbReference>
<feature type="transmembrane region" description="Helical" evidence="17">
    <location>
        <begin position="381"/>
        <end position="404"/>
    </location>
</feature>
<comment type="function">
    <text evidence="12">The phosphoenolpyruvate-dependent sugar phosphotransferase system (sugar PTS), a major carbohydrate active transport system, catalyzes the phosphorylation of incoming sugar substrates concomitantly with their translocation across the cell membrane. This system is involved in sucrose transport.</text>
</comment>
<comment type="catalytic activity">
    <reaction evidence="13">
        <text>N(pros)-phospho-L-histidyl-[protein](out) + sucrose = sucrose 6(G)-phosphate(in) + L-histidyl-[protein]</text>
        <dbReference type="Rhea" id="RHEA:49236"/>
        <dbReference type="Rhea" id="RHEA-COMP:9745"/>
        <dbReference type="Rhea" id="RHEA-COMP:9746"/>
        <dbReference type="ChEBI" id="CHEBI:17992"/>
        <dbReference type="ChEBI" id="CHEBI:29979"/>
        <dbReference type="ChEBI" id="CHEBI:64837"/>
        <dbReference type="ChEBI" id="CHEBI:91002"/>
        <dbReference type="EC" id="2.7.1.211"/>
    </reaction>
</comment>
<keyword evidence="5" id="KW-0808">Transferase</keyword>
<feature type="transmembrane region" description="Helical" evidence="17">
    <location>
        <begin position="201"/>
        <end position="228"/>
    </location>
</feature>
<dbReference type="Pfam" id="PF00367">
    <property type="entry name" value="PTS_EIIB"/>
    <property type="match status" value="1"/>
</dbReference>
<dbReference type="AlphaFoldDB" id="S6FER2"/>
<keyword evidence="10 17" id="KW-0472">Membrane</keyword>
<feature type="transmembrane region" description="Helical" evidence="17">
    <location>
        <begin position="240"/>
        <end position="265"/>
    </location>
</feature>
<sequence>MDKKDLAKTILFNVGGKENVNSVVHCATRLRFKLKDESKANTDLLKNLDGVMTVVKSGGQYQVVIGDAVPEVYDEVVRLGGFSKEGVSDSQTNGEKEKLSSKLVSILTGLFTPMLGLMAAAGILKGLLVLLTTLGLLKATDGTYIILYAAADAFFYFMPVILGFSAAKVFKVNEYVGAILGAVLVYPTLVESFSKGAHLTFLHIPVVLMNYTSSLLPAVFAVLALSYFDKLLKKIIPDMLKLIFVPLIELIVMVPVTLLVVGPIFSELGKILSNVSMAIYGFSPIVAGFILAGIWQAAVLFGLHWAFIPIFVNNIAVHGFDPINAMLYCTVFGQTGAALAVAIKTHNRKQKEVATAATISGFLGITEPIIYGVTLPRKRPFVAASIGSAFGGAIAGSVAAKMFGGFASGGVFGIPMFIDPKAGINAGFIGFAASLIVAFIIALILTLIIDKDPKVKDDKKVVESGKIREDDSIKSPVSGQVIPLSEVEDEVFKSGAMGAGVAIIPENGEYVSPVDGIITTLFPTGHAIGLLSDNGTEVLIHIGMDTVNLKGEGFLVKVEQNQHVTVGTPLISVDLSKIKSAGYSTTTPVIVTNSKEYDQVEESSAKTVQAGEALLTVIAKK</sequence>
<dbReference type="InterPro" id="IPR001996">
    <property type="entry name" value="PTS_IIB_1"/>
</dbReference>
<dbReference type="GO" id="GO:0015771">
    <property type="term" value="P:trehalose transport"/>
    <property type="evidence" value="ECO:0007669"/>
    <property type="project" value="TreeGrafter"/>
</dbReference>
<dbReference type="InterPro" id="IPR050558">
    <property type="entry name" value="PTS_Sugar-Specific_Components"/>
</dbReference>
<keyword evidence="4" id="KW-0762">Sugar transport</keyword>
<evidence type="ECO:0000256" key="6">
    <source>
        <dbReference type="ARBA" id="ARBA00022683"/>
    </source>
</evidence>
<keyword evidence="7 17" id="KW-0812">Transmembrane</keyword>
<organism evidence="21 22">
    <name type="scientific">Lactococcus lactis subsp. lactis A12</name>
    <dbReference type="NCBI Taxonomy" id="1137134"/>
    <lineage>
        <taxon>Bacteria</taxon>
        <taxon>Bacillati</taxon>
        <taxon>Bacillota</taxon>
        <taxon>Bacilli</taxon>
        <taxon>Lactobacillales</taxon>
        <taxon>Streptococcaceae</taxon>
        <taxon>Lactococcus</taxon>
    </lineage>
</organism>
<dbReference type="Gene3D" id="2.70.70.10">
    <property type="entry name" value="Glucose Permease (Domain IIA)"/>
    <property type="match status" value="1"/>
</dbReference>
<dbReference type="NCBIfam" id="TIGR00830">
    <property type="entry name" value="PTBA"/>
    <property type="match status" value="1"/>
</dbReference>
<dbReference type="PROSITE" id="PS51103">
    <property type="entry name" value="PTS_EIIC_TYPE_1"/>
    <property type="match status" value="1"/>
</dbReference>
<evidence type="ECO:0000256" key="17">
    <source>
        <dbReference type="SAM" id="Phobius"/>
    </source>
</evidence>
<gene>
    <name evidence="21" type="primary">LJ_1261</name>
    <name evidence="21" type="ORF">O9U_11485</name>
</gene>
<evidence type="ECO:0000256" key="12">
    <source>
        <dbReference type="ARBA" id="ARBA00045139"/>
    </source>
</evidence>
<keyword evidence="6" id="KW-0598">Phosphotransferase system</keyword>
<evidence type="ECO:0000256" key="11">
    <source>
        <dbReference type="ARBA" id="ARBA00044053"/>
    </source>
</evidence>
<evidence type="ECO:0000256" key="14">
    <source>
        <dbReference type="ARBA" id="ARBA00074554"/>
    </source>
</evidence>
<dbReference type="FunFam" id="3.30.1360.60:FF:000001">
    <property type="entry name" value="PTS system glucose-specific IIBC component PtsG"/>
    <property type="match status" value="1"/>
</dbReference>
<feature type="domain" description="PTS EIIC type-1" evidence="20">
    <location>
        <begin position="105"/>
        <end position="461"/>
    </location>
</feature>
<dbReference type="InterPro" id="IPR001127">
    <property type="entry name" value="PTS_EIIA_1_perm"/>
</dbReference>
<accession>S6FER2</accession>
<dbReference type="InterPro" id="IPR011297">
    <property type="entry name" value="PTS_IIABC_b_glu"/>
</dbReference>
<evidence type="ECO:0000256" key="16">
    <source>
        <dbReference type="PROSITE-ProRule" id="PRU00421"/>
    </source>
</evidence>
<dbReference type="Pfam" id="PF00358">
    <property type="entry name" value="PTS_EIIA_1"/>
    <property type="match status" value="1"/>
</dbReference>
<dbReference type="FunFam" id="2.70.70.10:FF:000001">
    <property type="entry name" value="PTS system glucose-specific IIA component"/>
    <property type="match status" value="1"/>
</dbReference>
<comment type="caution">
    <text evidence="21">The sequence shown here is derived from an EMBL/GenBank/DDBJ whole genome shotgun (WGS) entry which is preliminary data.</text>
</comment>
<feature type="active site" description="Phosphocysteine intermediate; for EIIB activity" evidence="16">
    <location>
        <position position="26"/>
    </location>
</feature>
<keyword evidence="3" id="KW-1003">Cell membrane</keyword>
<dbReference type="RefSeq" id="WP_021721990.1">
    <property type="nucleotide sequence ID" value="NZ_CBLU010000005.1"/>
</dbReference>
<feature type="transmembrane region" description="Helical" evidence="17">
    <location>
        <begin position="172"/>
        <end position="189"/>
    </location>
</feature>
<dbReference type="PANTHER" id="PTHR30175:SF1">
    <property type="entry name" value="PTS SYSTEM ARBUTIN-, CELLOBIOSE-, AND SALICIN-SPECIFIC EIIBC COMPONENT-RELATED"/>
    <property type="match status" value="1"/>
</dbReference>
<feature type="transmembrane region" description="Helical" evidence="17">
    <location>
        <begin position="298"/>
        <end position="317"/>
    </location>
</feature>
<keyword evidence="8" id="KW-0418">Kinase</keyword>
<feature type="transmembrane region" description="Helical" evidence="17">
    <location>
        <begin position="144"/>
        <end position="165"/>
    </location>
</feature>
<dbReference type="InterPro" id="IPR013013">
    <property type="entry name" value="PTS_EIIC_1"/>
</dbReference>
<dbReference type="Gene3D" id="3.30.1360.60">
    <property type="entry name" value="Glucose permease domain IIB"/>
    <property type="match status" value="1"/>
</dbReference>
<dbReference type="InterPro" id="IPR018113">
    <property type="entry name" value="PTrfase_EIIB_Cys"/>
</dbReference>
<dbReference type="EC" id="2.7.1.211" evidence="11"/>
<dbReference type="PROSITE" id="PS51098">
    <property type="entry name" value="PTS_EIIB_TYPE_1"/>
    <property type="match status" value="1"/>
</dbReference>
<evidence type="ECO:0000256" key="7">
    <source>
        <dbReference type="ARBA" id="ARBA00022692"/>
    </source>
</evidence>
<feature type="domain" description="PTS EIIB type-1" evidence="19">
    <location>
        <begin position="4"/>
        <end position="86"/>
    </location>
</feature>
<evidence type="ECO:0000259" key="18">
    <source>
        <dbReference type="PROSITE" id="PS51093"/>
    </source>
</evidence>
<name>S6FER2_LACLL</name>
<dbReference type="SUPFAM" id="SSF55604">
    <property type="entry name" value="Glucose permease domain IIB"/>
    <property type="match status" value="1"/>
</dbReference>
<dbReference type="PROSITE" id="PS01035">
    <property type="entry name" value="PTS_EIIB_TYPE_1_CYS"/>
    <property type="match status" value="1"/>
</dbReference>
<evidence type="ECO:0000256" key="3">
    <source>
        <dbReference type="ARBA" id="ARBA00022475"/>
    </source>
</evidence>
<dbReference type="PROSITE" id="PS51093">
    <property type="entry name" value="PTS_EIIA_TYPE_1"/>
    <property type="match status" value="1"/>
</dbReference>
<evidence type="ECO:0000259" key="20">
    <source>
        <dbReference type="PROSITE" id="PS51103"/>
    </source>
</evidence>